<name>A0ABX0QFZ4_9BACT</name>
<accession>A0ABX0QFZ4</accession>
<dbReference type="NCBIfam" id="TIGR04183">
    <property type="entry name" value="Por_Secre_tail"/>
    <property type="match status" value="1"/>
</dbReference>
<keyword evidence="1" id="KW-0732">Signal</keyword>
<organism evidence="2 3">
    <name type="scientific">Fibrivirga algicola</name>
    <dbReference type="NCBI Taxonomy" id="2950420"/>
    <lineage>
        <taxon>Bacteria</taxon>
        <taxon>Pseudomonadati</taxon>
        <taxon>Bacteroidota</taxon>
        <taxon>Cytophagia</taxon>
        <taxon>Cytophagales</taxon>
        <taxon>Spirosomataceae</taxon>
        <taxon>Fibrivirga</taxon>
    </lineage>
</organism>
<comment type="caution">
    <text evidence="2">The sequence shown here is derived from an EMBL/GenBank/DDBJ whole genome shotgun (WGS) entry which is preliminary data.</text>
</comment>
<dbReference type="InterPro" id="IPR026444">
    <property type="entry name" value="Secre_tail"/>
</dbReference>
<protein>
    <submittedName>
        <fullName evidence="2">T9SS type A sorting domain-containing protein</fullName>
    </submittedName>
</protein>
<dbReference type="RefSeq" id="WP_166691378.1">
    <property type="nucleotide sequence ID" value="NZ_WAEL01000002.1"/>
</dbReference>
<dbReference type="Proteomes" id="UP000606008">
    <property type="component" value="Unassembled WGS sequence"/>
</dbReference>
<proteinExistence type="predicted"/>
<gene>
    <name evidence="2" type="ORF">F7231_06940</name>
</gene>
<evidence type="ECO:0000256" key="1">
    <source>
        <dbReference type="SAM" id="SignalP"/>
    </source>
</evidence>
<dbReference type="Pfam" id="PF08757">
    <property type="entry name" value="CotH"/>
    <property type="match status" value="1"/>
</dbReference>
<reference evidence="2" key="1">
    <citation type="submission" date="2024-05" db="EMBL/GenBank/DDBJ databases">
        <authorList>
            <person name="Jung D.-H."/>
        </authorList>
    </citation>
    <scope>NUCLEOTIDE SEQUENCE</scope>
    <source>
        <strain evidence="2">JA-25</strain>
    </source>
</reference>
<feature type="chain" id="PRO_5047346979" evidence="1">
    <location>
        <begin position="21"/>
        <end position="541"/>
    </location>
</feature>
<dbReference type="InterPro" id="IPR014867">
    <property type="entry name" value="Spore_coat_CotH_CotH2/3/7"/>
</dbReference>
<evidence type="ECO:0000313" key="3">
    <source>
        <dbReference type="Proteomes" id="UP000606008"/>
    </source>
</evidence>
<feature type="signal peptide" evidence="1">
    <location>
        <begin position="1"/>
        <end position="20"/>
    </location>
</feature>
<sequence>MRALCILFWIVCALPLSGLSQSLSNSNLPILLINTRGGTIVDDPKIVADLQIIDNGLGNRNNLADKATFSSVIGIELRGASSQMFPKKPYGIELRDSTGMNSVAKSVLGMPAESDWVLNAVYNDKTLVRETLTYDFYRTMSKYYASRFRYCELVLNGEYRGIYILMERLKRDKNRVNISSIKKTDVTGDALTGGYILKIDKTEGSASRSWTSPYIAGPNGGTVQIQIDRPKPEDLADEQFQYIKGYVSAFEGALSGPDFTDPEKGFRKFIDEDSFVDYLLLTEVCKNIDGYRLSAYFYKDRDSKSPKLVMGPIWDYNLTYGNADYCNGNDYRGWAFDYNTVCAGDRYPIPFWWNRLLQDLTFGRKVKERYKALRQTILTPQRLGAFVDSTTNVLTEARFRNFNKWPVIGVYVWPNGYVGQTYQKEVDYLKEWITLRLNWMDKAIEPFGVAVLATEPSALRLGPNPSVGDVLVTLPLAAATDLSLTLTDMQGRPLHQAQYASQPAGTFERILTAAQFTNGPGTYLLTLTTQAGPVSKVIVRY</sequence>
<keyword evidence="3" id="KW-1185">Reference proteome</keyword>
<evidence type="ECO:0000313" key="2">
    <source>
        <dbReference type="EMBL" id="NID09902.1"/>
    </source>
</evidence>
<dbReference type="EMBL" id="WAEL01000002">
    <property type="protein sequence ID" value="NID09902.1"/>
    <property type="molecule type" value="Genomic_DNA"/>
</dbReference>